<organism evidence="2 3">
    <name type="scientific">Diaphorobacter ruginosibacter</name>
    <dbReference type="NCBI Taxonomy" id="1715720"/>
    <lineage>
        <taxon>Bacteria</taxon>
        <taxon>Pseudomonadati</taxon>
        <taxon>Pseudomonadota</taxon>
        <taxon>Betaproteobacteria</taxon>
        <taxon>Burkholderiales</taxon>
        <taxon>Comamonadaceae</taxon>
        <taxon>Diaphorobacter</taxon>
    </lineage>
</organism>
<keyword evidence="1" id="KW-0732">Signal</keyword>
<dbReference type="Proteomes" id="UP000515811">
    <property type="component" value="Chromosome"/>
</dbReference>
<evidence type="ECO:0000313" key="2">
    <source>
        <dbReference type="EMBL" id="QNN55723.1"/>
    </source>
</evidence>
<evidence type="ECO:0000313" key="3">
    <source>
        <dbReference type="Proteomes" id="UP000515811"/>
    </source>
</evidence>
<sequence length="206" mass="23046">MRWTQNLMILAVVVSFHVHAQNAPTAPLDNSAANCRFPTRNPADPCLDRFMTPELDAVTHAMSTHWERVQASLGSAYAGTWLDYDSNDKAYQVVALTRPMPIDKDYATQARLKTVYVTYSDAELQAVSNDIAQRFMLPFTKREEIRITSVGPDVKNNCVRVDVLKKELENIGNQLTQAGYNMNLICLREGQLITVGVGNSVKVLQD</sequence>
<dbReference type="RefSeq" id="WP_187595996.1">
    <property type="nucleotide sequence ID" value="NZ_CP060714.1"/>
</dbReference>
<feature type="signal peptide" evidence="1">
    <location>
        <begin position="1"/>
        <end position="20"/>
    </location>
</feature>
<gene>
    <name evidence="2" type="ORF">H9K76_13940</name>
</gene>
<dbReference type="EMBL" id="CP060714">
    <property type="protein sequence ID" value="QNN55723.1"/>
    <property type="molecule type" value="Genomic_DNA"/>
</dbReference>
<reference evidence="2 3" key="1">
    <citation type="submission" date="2020-08" db="EMBL/GenBank/DDBJ databases">
        <title>Genome sequence of Diaphorobacter ruginosibacter DSM 27467T.</title>
        <authorList>
            <person name="Hyun D.-W."/>
            <person name="Bae J.-W."/>
        </authorList>
    </citation>
    <scope>NUCLEOTIDE SEQUENCE [LARGE SCALE GENOMIC DNA]</scope>
    <source>
        <strain evidence="2 3">DSM 27467</strain>
    </source>
</reference>
<feature type="chain" id="PRO_5028832989" evidence="1">
    <location>
        <begin position="21"/>
        <end position="206"/>
    </location>
</feature>
<accession>A0A7G9RJE8</accession>
<name>A0A7G9RJE8_9BURK</name>
<evidence type="ECO:0000256" key="1">
    <source>
        <dbReference type="SAM" id="SignalP"/>
    </source>
</evidence>
<dbReference type="AlphaFoldDB" id="A0A7G9RJE8"/>
<keyword evidence="3" id="KW-1185">Reference proteome</keyword>
<protein>
    <submittedName>
        <fullName evidence="2">Uncharacterized protein</fullName>
    </submittedName>
</protein>
<dbReference type="KEGG" id="drg:H9K76_13940"/>
<proteinExistence type="predicted"/>